<proteinExistence type="predicted"/>
<accession>A0A0X1KU56</accession>
<reference evidence="2 3" key="1">
    <citation type="submission" date="2014-01" db="EMBL/GenBank/DDBJ databases">
        <title>Genome sequencing of Thermotog hypogea.</title>
        <authorList>
            <person name="Zhang X."/>
            <person name="Alvare G."/>
            <person name="Fristensky B."/>
            <person name="Chen L."/>
            <person name="Suen T."/>
            <person name="Chen Q."/>
            <person name="Ma K."/>
        </authorList>
    </citation>
    <scope>NUCLEOTIDE SEQUENCE [LARGE SCALE GENOMIC DNA]</scope>
    <source>
        <strain evidence="2 3">DSM 11164</strain>
    </source>
</reference>
<evidence type="ECO:0000256" key="1">
    <source>
        <dbReference type="SAM" id="Phobius"/>
    </source>
</evidence>
<keyword evidence="1" id="KW-0472">Membrane</keyword>
<evidence type="ECO:0000313" key="3">
    <source>
        <dbReference type="Proteomes" id="UP000077469"/>
    </source>
</evidence>
<dbReference type="PaxDb" id="1123384-AJ81_06760"/>
<dbReference type="STRING" id="1123384.AJ81_06760"/>
<protein>
    <submittedName>
        <fullName evidence="2">Uncharacterized protein</fullName>
    </submittedName>
</protein>
<keyword evidence="3" id="KW-1185">Reference proteome</keyword>
<name>A0A0X1KU56_9THEM</name>
<keyword evidence="1" id="KW-0812">Transmembrane</keyword>
<keyword evidence="1" id="KW-1133">Transmembrane helix</keyword>
<evidence type="ECO:0000313" key="2">
    <source>
        <dbReference type="EMBL" id="AJC74804.1"/>
    </source>
</evidence>
<organism evidence="2 3">
    <name type="scientific">Pseudothermotoga hypogea DSM 11164 = NBRC 106472</name>
    <dbReference type="NCBI Taxonomy" id="1123384"/>
    <lineage>
        <taxon>Bacteria</taxon>
        <taxon>Thermotogati</taxon>
        <taxon>Thermotogota</taxon>
        <taxon>Thermotogae</taxon>
        <taxon>Thermotogales</taxon>
        <taxon>Thermotogaceae</taxon>
        <taxon>Pseudothermotoga</taxon>
    </lineage>
</organism>
<dbReference type="EMBL" id="CP007141">
    <property type="protein sequence ID" value="AJC74804.1"/>
    <property type="molecule type" value="Genomic_DNA"/>
</dbReference>
<dbReference type="AlphaFoldDB" id="A0A0X1KU56"/>
<dbReference type="Proteomes" id="UP000077469">
    <property type="component" value="Chromosome"/>
</dbReference>
<sequence>MKFRRGFLLIDAVVGMCIISAMTVIVFFWTKNQRTIVECLYISDLAVRTVVNVLVRDFMEHDILSSLNGFELVHHDGKIVLKINDHVFGYRFEGEKR</sequence>
<dbReference type="PATRIC" id="fig|1123384.7.peg.1359"/>
<dbReference type="KEGG" id="phy:AJ81_06760"/>
<feature type="transmembrane region" description="Helical" evidence="1">
    <location>
        <begin position="7"/>
        <end position="29"/>
    </location>
</feature>
<gene>
    <name evidence="2" type="ORF">AJ81_06760</name>
</gene>